<comment type="catalytic activity">
    <reaction evidence="1 12">
        <text>Hydrolysis of terminal, non-reducing beta-D-glucosyl residues with release of beta-D-glucose.</text>
        <dbReference type="EC" id="3.2.1.21"/>
    </reaction>
</comment>
<feature type="binding site" evidence="10">
    <location>
        <position position="31"/>
    </location>
    <ligand>
        <name>substrate</name>
    </ligand>
</feature>
<evidence type="ECO:0000256" key="2">
    <source>
        <dbReference type="ARBA" id="ARBA00010838"/>
    </source>
</evidence>
<dbReference type="GO" id="GO:0030245">
    <property type="term" value="P:cellulose catabolic process"/>
    <property type="evidence" value="ECO:0007669"/>
    <property type="project" value="UniProtKB-KW"/>
</dbReference>
<feature type="binding site" evidence="10">
    <location>
        <position position="132"/>
    </location>
    <ligand>
        <name>substrate</name>
    </ligand>
</feature>
<reference evidence="14" key="1">
    <citation type="submission" date="2016-10" db="EMBL/GenBank/DDBJ databases">
        <authorList>
            <person name="Varghese N."/>
            <person name="Submissions S."/>
        </authorList>
    </citation>
    <scope>NUCLEOTIDE SEQUENCE [LARGE SCALE GENOMIC DNA]</scope>
    <source>
        <strain evidence="14">CGMCC 1.12041</strain>
    </source>
</reference>
<feature type="active site" description="Nucleophile" evidence="9 11">
    <location>
        <position position="357"/>
    </location>
</feature>
<dbReference type="InterPro" id="IPR017736">
    <property type="entry name" value="Glyco_hydro_1_beta-glucosidase"/>
</dbReference>
<proteinExistence type="inferred from homology"/>
<evidence type="ECO:0000256" key="12">
    <source>
        <dbReference type="RuleBase" id="RU361175"/>
    </source>
</evidence>
<evidence type="ECO:0000256" key="6">
    <source>
        <dbReference type="ARBA" id="ARBA00023277"/>
    </source>
</evidence>
<evidence type="ECO:0000256" key="5">
    <source>
        <dbReference type="ARBA" id="ARBA00023001"/>
    </source>
</evidence>
<evidence type="ECO:0000256" key="4">
    <source>
        <dbReference type="ARBA" id="ARBA00022801"/>
    </source>
</evidence>
<name>A0A1I1LRS9_9BURK</name>
<dbReference type="PROSITE" id="PS00572">
    <property type="entry name" value="GLYCOSYL_HYDROL_F1_1"/>
    <property type="match status" value="1"/>
</dbReference>
<feature type="binding site" evidence="10">
    <location>
        <position position="305"/>
    </location>
    <ligand>
        <name>substrate</name>
    </ligand>
</feature>
<evidence type="ECO:0000256" key="7">
    <source>
        <dbReference type="ARBA" id="ARBA00023295"/>
    </source>
</evidence>
<dbReference type="PANTHER" id="PTHR10353:SF36">
    <property type="entry name" value="LP05116P"/>
    <property type="match status" value="1"/>
</dbReference>
<dbReference type="SUPFAM" id="SSF51445">
    <property type="entry name" value="(Trans)glycosidases"/>
    <property type="match status" value="1"/>
</dbReference>
<dbReference type="OrthoDB" id="9765195at2"/>
<accession>A0A1I1LRS9</accession>
<dbReference type="Pfam" id="PF00232">
    <property type="entry name" value="Glyco_hydro_1"/>
    <property type="match status" value="1"/>
</dbReference>
<evidence type="ECO:0000256" key="1">
    <source>
        <dbReference type="ARBA" id="ARBA00000448"/>
    </source>
</evidence>
<keyword evidence="6" id="KW-0119">Carbohydrate metabolism</keyword>
<evidence type="ECO:0000256" key="8">
    <source>
        <dbReference type="ARBA" id="ARBA00023326"/>
    </source>
</evidence>
<feature type="binding site" evidence="10">
    <location>
        <position position="176"/>
    </location>
    <ligand>
        <name>substrate</name>
    </ligand>
</feature>
<organism evidence="13 14">
    <name type="scientific">Massilia yuzhufengensis</name>
    <dbReference type="NCBI Taxonomy" id="1164594"/>
    <lineage>
        <taxon>Bacteria</taxon>
        <taxon>Pseudomonadati</taxon>
        <taxon>Pseudomonadota</taxon>
        <taxon>Betaproteobacteria</taxon>
        <taxon>Burkholderiales</taxon>
        <taxon>Oxalobacteraceae</taxon>
        <taxon>Telluria group</taxon>
        <taxon>Massilia</taxon>
    </lineage>
</organism>
<feature type="binding site" evidence="10">
    <location>
        <position position="403"/>
    </location>
    <ligand>
        <name>substrate</name>
    </ligand>
</feature>
<keyword evidence="5" id="KW-0136">Cellulose degradation</keyword>
<keyword evidence="7 12" id="KW-0326">Glycosidase</keyword>
<evidence type="ECO:0000313" key="13">
    <source>
        <dbReference type="EMBL" id="SFC72150.1"/>
    </source>
</evidence>
<evidence type="ECO:0000256" key="10">
    <source>
        <dbReference type="PIRSR" id="PIRSR617736-2"/>
    </source>
</evidence>
<dbReference type="InterPro" id="IPR017853">
    <property type="entry name" value="GH"/>
</dbReference>
<evidence type="ECO:0000313" key="14">
    <source>
        <dbReference type="Proteomes" id="UP000198639"/>
    </source>
</evidence>
<evidence type="ECO:0000256" key="3">
    <source>
        <dbReference type="ARBA" id="ARBA00012744"/>
    </source>
</evidence>
<dbReference type="InterPro" id="IPR018120">
    <property type="entry name" value="Glyco_hydro_1_AS"/>
</dbReference>
<sequence>MTKRTSFDSEFDTADAFPAGFTWGVATSAFQIEGASSADGKGPSIWDTFCADRANIKDASDGTVACDHYHRYREDVGLLAGLGVDAYRFSMAWSRVQPDGKGAWNEQGFDFYDRLLDSLAEKDIRAHLTLYHWDLPQGLQDDGGWLNRDTAHRFADYAHEVTRRFGRRIEAIATHNEPWCTANLGYGNAQFAPGVADLKQSIQVSHHLLLSHGLAMRAMRALNTPAQLGIVLNQWTADPATDSQADRDLAAFEYARSTQWFMDPIFKGHYPELALRAHGANAPQVQEGDFDIIRQPIDFLGCNYYFRAWCSAETPPRPMPGKLGFTDMGWEIHPQGLPELLLKLKQEYDLPPIYITENGMAHADVVVDGHVHDQERIAFVRSHLDALHEAIAQGVDVKGYFLWSLLDNFEWNSGYSKRFGIVHVDYATQQRTLKDSALWYREFLAARASKSAG</sequence>
<dbReference type="RefSeq" id="WP_091874430.1">
    <property type="nucleotide sequence ID" value="NZ_FOLD01000009.1"/>
</dbReference>
<dbReference type="PANTHER" id="PTHR10353">
    <property type="entry name" value="GLYCOSYL HYDROLASE"/>
    <property type="match status" value="1"/>
</dbReference>
<dbReference type="AlphaFoldDB" id="A0A1I1LRS9"/>
<dbReference type="PROSITE" id="PS00653">
    <property type="entry name" value="GLYCOSYL_HYDROL_F1_2"/>
    <property type="match status" value="1"/>
</dbReference>
<keyword evidence="14" id="KW-1185">Reference proteome</keyword>
<dbReference type="FunFam" id="3.20.20.80:FF:000004">
    <property type="entry name" value="Beta-glucosidase 6-phospho-beta-glucosidase"/>
    <property type="match status" value="1"/>
</dbReference>
<dbReference type="GO" id="GO:0008422">
    <property type="term" value="F:beta-glucosidase activity"/>
    <property type="evidence" value="ECO:0007669"/>
    <property type="project" value="UniProtKB-EC"/>
</dbReference>
<feature type="active site" description="Proton donor" evidence="9">
    <location>
        <position position="177"/>
    </location>
</feature>
<dbReference type="PRINTS" id="PR00131">
    <property type="entry name" value="GLHYDRLASE1"/>
</dbReference>
<feature type="binding site" evidence="10">
    <location>
        <begin position="410"/>
        <end position="411"/>
    </location>
    <ligand>
        <name>substrate</name>
    </ligand>
</feature>
<protein>
    <recommendedName>
        <fullName evidence="3 12">Beta-glucosidase</fullName>
        <ecNumber evidence="3 12">3.2.1.21</ecNumber>
    </recommendedName>
</protein>
<keyword evidence="8" id="KW-0624">Polysaccharide degradation</keyword>
<comment type="similarity">
    <text evidence="2 12">Belongs to the glycosyl hydrolase 1 family.</text>
</comment>
<dbReference type="Gene3D" id="3.20.20.80">
    <property type="entry name" value="Glycosidases"/>
    <property type="match status" value="1"/>
</dbReference>
<evidence type="ECO:0000256" key="9">
    <source>
        <dbReference type="PIRSR" id="PIRSR617736-1"/>
    </source>
</evidence>
<dbReference type="STRING" id="1164594.SAMN05216204_10987"/>
<dbReference type="EMBL" id="FOLD01000009">
    <property type="protein sequence ID" value="SFC72150.1"/>
    <property type="molecule type" value="Genomic_DNA"/>
</dbReference>
<dbReference type="EC" id="3.2.1.21" evidence="3 12"/>
<dbReference type="Proteomes" id="UP000198639">
    <property type="component" value="Unassembled WGS sequence"/>
</dbReference>
<keyword evidence="4 12" id="KW-0378">Hydrolase</keyword>
<dbReference type="NCBIfam" id="TIGR03356">
    <property type="entry name" value="BGL"/>
    <property type="match status" value="1"/>
</dbReference>
<gene>
    <name evidence="13" type="ORF">SAMN05216204_10987</name>
</gene>
<evidence type="ECO:0000256" key="11">
    <source>
        <dbReference type="PROSITE-ProRule" id="PRU10055"/>
    </source>
</evidence>
<dbReference type="InterPro" id="IPR033132">
    <property type="entry name" value="GH_1_N_CS"/>
</dbReference>
<dbReference type="InterPro" id="IPR001360">
    <property type="entry name" value="Glyco_hydro_1"/>
</dbReference>